<dbReference type="Proteomes" id="UP000078397">
    <property type="component" value="Unassembled WGS sequence"/>
</dbReference>
<protein>
    <recommendedName>
        <fullName evidence="2">DUF7703 domain-containing protein</fullName>
    </recommendedName>
</protein>
<feature type="transmembrane region" description="Helical" evidence="1">
    <location>
        <begin position="21"/>
        <end position="48"/>
    </location>
</feature>
<dbReference type="GeneID" id="28854427"/>
<organism evidence="3 4">
    <name type="scientific">Pochonia chlamydosporia 170</name>
    <dbReference type="NCBI Taxonomy" id="1380566"/>
    <lineage>
        <taxon>Eukaryota</taxon>
        <taxon>Fungi</taxon>
        <taxon>Dikarya</taxon>
        <taxon>Ascomycota</taxon>
        <taxon>Pezizomycotina</taxon>
        <taxon>Sordariomycetes</taxon>
        <taxon>Hypocreomycetidae</taxon>
        <taxon>Hypocreales</taxon>
        <taxon>Clavicipitaceae</taxon>
        <taxon>Pochonia</taxon>
    </lineage>
</organism>
<dbReference type="KEGG" id="pchm:VFPPC_12636"/>
<keyword evidence="1" id="KW-0472">Membrane</keyword>
<dbReference type="PANTHER" id="PTHR37013:SF3">
    <property type="entry name" value="INTEGRAL MEMBRANE PROTEIN (AFU_ORTHOLOGUE AFUA_1G05950)"/>
    <property type="match status" value="1"/>
</dbReference>
<dbReference type="EMBL" id="LSBJ02000040">
    <property type="protein sequence ID" value="OAQ57278.2"/>
    <property type="molecule type" value="Genomic_DNA"/>
</dbReference>
<proteinExistence type="predicted"/>
<feature type="transmembrane region" description="Helical" evidence="1">
    <location>
        <begin position="110"/>
        <end position="134"/>
    </location>
</feature>
<dbReference type="PANTHER" id="PTHR37013">
    <property type="entry name" value="INTEGRAL MEMBRANE PROTEIN (AFU_ORTHOLOGUE AFUA_1G05950)-RELATED"/>
    <property type="match status" value="1"/>
</dbReference>
<dbReference type="Pfam" id="PF24802">
    <property type="entry name" value="DUF7703"/>
    <property type="match status" value="1"/>
</dbReference>
<sequence length="182" mass="20935">MVTGQSLVLYSRLHLVLHNQLCLRLVLVMIITTAFILHVPSIVLLYYSQAEPGREPNMMWPWILYENIQATGFCIQDLVISGLYIKNLFSIFSLQGCLYPHKIRGMRRHLLLVNIMLILLDILAILVGYAALHTYEKSGLYWRFDVLYSIGAAFRGFVYSVKLKVEFSILNSLVDLTRDPIN</sequence>
<keyword evidence="1" id="KW-0812">Transmembrane</keyword>
<gene>
    <name evidence="3" type="ORF">VFPPC_12636</name>
</gene>
<dbReference type="AlphaFoldDB" id="A0A179EVQ6"/>
<keyword evidence="4" id="KW-1185">Reference proteome</keyword>
<evidence type="ECO:0000313" key="4">
    <source>
        <dbReference type="Proteomes" id="UP000078397"/>
    </source>
</evidence>
<accession>A0A179EVQ6</accession>
<dbReference type="InterPro" id="IPR056120">
    <property type="entry name" value="DUF7703"/>
</dbReference>
<comment type="caution">
    <text evidence="3">The sequence shown here is derived from an EMBL/GenBank/DDBJ whole genome shotgun (WGS) entry which is preliminary data.</text>
</comment>
<dbReference type="RefSeq" id="XP_022283867.1">
    <property type="nucleotide sequence ID" value="XM_022428841.1"/>
</dbReference>
<feature type="domain" description="DUF7703" evidence="2">
    <location>
        <begin position="1"/>
        <end position="178"/>
    </location>
</feature>
<reference evidence="3 4" key="1">
    <citation type="journal article" date="2016" name="PLoS Pathog.">
        <title>Biosynthesis of antibiotic leucinostatins in bio-control fungus Purpureocillium lilacinum and their inhibition on phytophthora revealed by genome mining.</title>
        <authorList>
            <person name="Wang G."/>
            <person name="Liu Z."/>
            <person name="Lin R."/>
            <person name="Li E."/>
            <person name="Mao Z."/>
            <person name="Ling J."/>
            <person name="Yang Y."/>
            <person name="Yin W.B."/>
            <person name="Xie B."/>
        </authorList>
    </citation>
    <scope>NUCLEOTIDE SEQUENCE [LARGE SCALE GENOMIC DNA]</scope>
    <source>
        <strain evidence="3">170</strain>
    </source>
</reference>
<dbReference type="OrthoDB" id="405906at2759"/>
<evidence type="ECO:0000259" key="2">
    <source>
        <dbReference type="Pfam" id="PF24802"/>
    </source>
</evidence>
<keyword evidence="1" id="KW-1133">Transmembrane helix</keyword>
<evidence type="ECO:0000313" key="3">
    <source>
        <dbReference type="EMBL" id="OAQ57278.2"/>
    </source>
</evidence>
<evidence type="ECO:0000256" key="1">
    <source>
        <dbReference type="SAM" id="Phobius"/>
    </source>
</evidence>
<name>A0A179EVQ6_METCM</name>